<sequence>MKNEKLNKILITGNEAIAEGAIQAGCRFFAGYPITPQNEIPAYMSKRMPEVGGVFIQSESELAAISMVMGAAATGERAITTSSSPGISLKQEGISYIAGAELPAVIVNIMRAGPGLGNIWPAQSDYFQATKGGGHGDYHNIVLAPSSVQECFDLTLSAFDLADKYRNPVMILGDGMLGQMMEPIQTKGHRPHTKGPRSKNQKPWAVTGCAGRAPNLVASFRMAEGEMEKHNIHLKNKYDEIEEKEQRFEVFYTDEAEIIIVAYGTMARIAKGAVKNLRAKNKKIGLIRPITLWPFPKKAFAQSPRPNTQYLVVEMSNGQMVEDVQLAVGGRCPVEFYGRTGGGIPSEEEITKIIYGKDV</sequence>
<reference evidence="5 6" key="1">
    <citation type="submission" date="2017-09" db="EMBL/GenBank/DDBJ databases">
        <title>Depth-based differentiation of microbial function through sediment-hosted aquifers and enrichment of novel symbionts in the deep terrestrial subsurface.</title>
        <authorList>
            <person name="Probst A.J."/>
            <person name="Ladd B."/>
            <person name="Jarett J.K."/>
            <person name="Geller-Mcgrath D.E."/>
            <person name="Sieber C.M."/>
            <person name="Emerson J.B."/>
            <person name="Anantharaman K."/>
            <person name="Thomas B.C."/>
            <person name="Malmstrom R."/>
            <person name="Stieglmeier M."/>
            <person name="Klingl A."/>
            <person name="Woyke T."/>
            <person name="Ryan C.M."/>
            <person name="Banfield J.F."/>
        </authorList>
    </citation>
    <scope>NUCLEOTIDE SEQUENCE [LARGE SCALE GENOMIC DNA]</scope>
    <source>
        <strain evidence="5">CG11_big_fil_rev_8_21_14_0_20_42_13</strain>
    </source>
</reference>
<dbReference type="Gene3D" id="3.40.50.970">
    <property type="match status" value="1"/>
</dbReference>
<dbReference type="GO" id="GO:0043807">
    <property type="term" value="F:3-methyl-2-oxobutanoate dehydrogenase (ferredoxin) activity"/>
    <property type="evidence" value="ECO:0007669"/>
    <property type="project" value="UniProtKB-EC"/>
</dbReference>
<dbReference type="InterPro" id="IPR033412">
    <property type="entry name" value="PFOR_II"/>
</dbReference>
<dbReference type="SUPFAM" id="SSF52518">
    <property type="entry name" value="Thiamin diphosphate-binding fold (THDP-binding)"/>
    <property type="match status" value="1"/>
</dbReference>
<dbReference type="InterPro" id="IPR029061">
    <property type="entry name" value="THDP-binding"/>
</dbReference>
<dbReference type="InterPro" id="IPR009014">
    <property type="entry name" value="Transketo_C/PFOR_II"/>
</dbReference>
<proteinExistence type="predicted"/>
<accession>A0A2H0LX55</accession>
<protein>
    <submittedName>
        <fullName evidence="5">3-methyl-2-oxobutanoate dehydrogenase subunit VorB</fullName>
        <ecNumber evidence="5">1.2.7.7</ecNumber>
    </submittedName>
</protein>
<dbReference type="Gene3D" id="3.40.50.920">
    <property type="match status" value="1"/>
</dbReference>
<dbReference type="SUPFAM" id="SSF52922">
    <property type="entry name" value="TK C-terminal domain-like"/>
    <property type="match status" value="1"/>
</dbReference>
<dbReference type="Proteomes" id="UP000229641">
    <property type="component" value="Unassembled WGS sequence"/>
</dbReference>
<dbReference type="EMBL" id="PCWA01000080">
    <property type="protein sequence ID" value="PIQ88966.1"/>
    <property type="molecule type" value="Genomic_DNA"/>
</dbReference>
<feature type="domain" description="Pyruvate:ferredoxin oxidoreductase core" evidence="4">
    <location>
        <begin position="256"/>
        <end position="350"/>
    </location>
</feature>
<dbReference type="InterPro" id="IPR002880">
    <property type="entry name" value="Pyrv_Fd/Flavodoxin_OxRdtase_N"/>
</dbReference>
<dbReference type="CDD" id="cd07034">
    <property type="entry name" value="TPP_PYR_PFOR_IOR-alpha_like"/>
    <property type="match status" value="1"/>
</dbReference>
<comment type="caution">
    <text evidence="5">The sequence shown here is derived from an EMBL/GenBank/DDBJ whole genome shotgun (WGS) entry which is preliminary data.</text>
</comment>
<evidence type="ECO:0000256" key="1">
    <source>
        <dbReference type="ARBA" id="ARBA00023002"/>
    </source>
</evidence>
<feature type="region of interest" description="Disordered" evidence="2">
    <location>
        <begin position="186"/>
        <end position="205"/>
    </location>
</feature>
<name>A0A2H0LX55_9BACT</name>
<dbReference type="NCBIfam" id="NF005507">
    <property type="entry name" value="PRK07119.1"/>
    <property type="match status" value="1"/>
</dbReference>
<dbReference type="PANTHER" id="PTHR43088:SF1">
    <property type="entry name" value="SUBUNIT OF PYRUVATE:FLAVODOXIN OXIDOREDUCTASE"/>
    <property type="match status" value="1"/>
</dbReference>
<evidence type="ECO:0000256" key="2">
    <source>
        <dbReference type="SAM" id="MobiDB-lite"/>
    </source>
</evidence>
<evidence type="ECO:0000259" key="3">
    <source>
        <dbReference type="Pfam" id="PF01855"/>
    </source>
</evidence>
<dbReference type="Pfam" id="PF01855">
    <property type="entry name" value="POR_N"/>
    <property type="match status" value="1"/>
</dbReference>
<feature type="compositionally biased region" description="Basic residues" evidence="2">
    <location>
        <begin position="187"/>
        <end position="200"/>
    </location>
</feature>
<organism evidence="5 6">
    <name type="scientific">Candidatus Ghiorseimicrobium undicola</name>
    <dbReference type="NCBI Taxonomy" id="1974746"/>
    <lineage>
        <taxon>Bacteria</taxon>
        <taxon>Pseudomonadati</taxon>
        <taxon>Candidatus Omnitrophota</taxon>
        <taxon>Candidatus Ghiorseimicrobium</taxon>
    </lineage>
</organism>
<dbReference type="AlphaFoldDB" id="A0A2H0LX55"/>
<keyword evidence="1 5" id="KW-0560">Oxidoreductase</keyword>
<dbReference type="EC" id="1.2.7.7" evidence="5"/>
<feature type="domain" description="Pyruvate flavodoxin/ferredoxin oxidoreductase pyrimidine binding" evidence="3">
    <location>
        <begin position="19"/>
        <end position="201"/>
    </location>
</feature>
<dbReference type="PANTHER" id="PTHR43088">
    <property type="entry name" value="SUBUNIT OF PYRUVATE:FLAVODOXIN OXIDOREDUCTASE-RELATED"/>
    <property type="match status" value="1"/>
</dbReference>
<evidence type="ECO:0000259" key="4">
    <source>
        <dbReference type="Pfam" id="PF17147"/>
    </source>
</evidence>
<evidence type="ECO:0000313" key="6">
    <source>
        <dbReference type="Proteomes" id="UP000229641"/>
    </source>
</evidence>
<dbReference type="Pfam" id="PF17147">
    <property type="entry name" value="PFOR_II"/>
    <property type="match status" value="1"/>
</dbReference>
<evidence type="ECO:0000313" key="5">
    <source>
        <dbReference type="EMBL" id="PIQ88966.1"/>
    </source>
</evidence>
<dbReference type="InterPro" id="IPR052368">
    <property type="entry name" value="2-oxoacid_oxidoreductase"/>
</dbReference>
<gene>
    <name evidence="5" type="ORF">COV72_05520</name>
</gene>